<organism evidence="1 2">
    <name type="scientific">Halanaerobium kushneri</name>
    <dbReference type="NCBI Taxonomy" id="56779"/>
    <lineage>
        <taxon>Bacteria</taxon>
        <taxon>Bacillati</taxon>
        <taxon>Bacillota</taxon>
        <taxon>Clostridia</taxon>
        <taxon>Halanaerobiales</taxon>
        <taxon>Halanaerobiaceae</taxon>
        <taxon>Halanaerobium</taxon>
    </lineage>
</organism>
<accession>A0A1N6XHF5</accession>
<evidence type="ECO:0000313" key="1">
    <source>
        <dbReference type="EMBL" id="SIR01679.1"/>
    </source>
</evidence>
<dbReference type="EMBL" id="FTNC01000011">
    <property type="protein sequence ID" value="SIR01679.1"/>
    <property type="molecule type" value="Genomic_DNA"/>
</dbReference>
<gene>
    <name evidence="1" type="ORF">SAMN05421834_11190</name>
</gene>
<dbReference type="AlphaFoldDB" id="A0A1N6XHF5"/>
<dbReference type="STRING" id="56779.SAMN05421834_11190"/>
<keyword evidence="2" id="KW-1185">Reference proteome</keyword>
<proteinExistence type="predicted"/>
<dbReference type="Pfam" id="PF16161">
    <property type="entry name" value="DUF4867"/>
    <property type="match status" value="1"/>
</dbReference>
<dbReference type="InterPro" id="IPR032358">
    <property type="entry name" value="DUF4867"/>
</dbReference>
<sequence length="223" mass="25491">MSGQKNLKRLKMLNPALEIKTIESESFQKYGRKIVDQRFEKIKNYLSSETKIPEKGNIYQADLEYFSDSEIKKEIERDYYGEMSIEIGYCNGKNSYLNGLEYHNGSEINIAVTDLILLLGEKKDIKANGYNSRNIEAFYLKEGNVIELYGTSLHFAPCRTEEEGFKCAVILLDGTNQPLAYQGHDDPYLFAKNKWLLVHSDKKDLIQKGAKPAINGENTEVII</sequence>
<dbReference type="Proteomes" id="UP000185669">
    <property type="component" value="Unassembled WGS sequence"/>
</dbReference>
<dbReference type="RefSeq" id="WP_076545152.1">
    <property type="nucleotide sequence ID" value="NZ_FTNC01000011.1"/>
</dbReference>
<dbReference type="OrthoDB" id="358393at2"/>
<evidence type="ECO:0000313" key="2">
    <source>
        <dbReference type="Proteomes" id="UP000185669"/>
    </source>
</evidence>
<name>A0A1N6XHF5_9FIRM</name>
<protein>
    <recommendedName>
        <fullName evidence="3">DUF4867 domain-containing protein</fullName>
    </recommendedName>
</protein>
<reference evidence="2" key="1">
    <citation type="submission" date="2017-01" db="EMBL/GenBank/DDBJ databases">
        <authorList>
            <person name="Varghese N."/>
            <person name="Submissions S."/>
        </authorList>
    </citation>
    <scope>NUCLEOTIDE SEQUENCE [LARGE SCALE GENOMIC DNA]</scope>
    <source>
        <strain evidence="2">ATCC 700103</strain>
    </source>
</reference>
<evidence type="ECO:0008006" key="3">
    <source>
        <dbReference type="Google" id="ProtNLM"/>
    </source>
</evidence>